<dbReference type="Proteomes" id="UP000197068">
    <property type="component" value="Unassembled WGS sequence"/>
</dbReference>
<dbReference type="Pfam" id="PF22629">
    <property type="entry name" value="ACT_AHAS_ss"/>
    <property type="match status" value="1"/>
</dbReference>
<dbReference type="PROSITE" id="PS51671">
    <property type="entry name" value="ACT"/>
    <property type="match status" value="1"/>
</dbReference>
<dbReference type="InterPro" id="IPR054480">
    <property type="entry name" value="AHAS_small-like_ACT"/>
</dbReference>
<evidence type="ECO:0000313" key="14">
    <source>
        <dbReference type="EMBL" id="GAW96337.1"/>
    </source>
</evidence>
<dbReference type="PROSITE" id="PS00671">
    <property type="entry name" value="D_2_HYDROXYACID_DH_3"/>
    <property type="match status" value="1"/>
</dbReference>
<evidence type="ECO:0000256" key="3">
    <source>
        <dbReference type="ARBA" id="ARBA00005854"/>
    </source>
</evidence>
<dbReference type="InterPro" id="IPR050418">
    <property type="entry name" value="D-iso_2-hydroxyacid_DH_PdxB"/>
</dbReference>
<sequence>MTIANKNSLAKDKIKILLLEGLHPSSIEELKLKGYSNIESLKTSLSESELIEKIADVHFIGIRSRTQLTDKVLSHANKLVAIGCFCIGTNQVDLKAAQNLGIPVFNAPFSNTRSVAELVLGEALLLLRGIPEKSAKAHRGEWFKSAVGSVEARGKVLGIIGYGHIGMQLGILAETLGMRVHFYDIETKLPLGNARQSPTLESLLAEADVVSLHVPETAQTHNMIAQAQFSAMKDGAIFINASRGTVVDINALAQALECKKIAGAAIDVFPVEPKSNDDEFFSPLRGFDNVILTPHIGGSTKEAQANIGLEVATKLTKYSDNGSSLSAVNFPEVSLPDHTIPGLTSTSRLLHIHHNQPGVLTKINNAFAEHNINIAAQYLQTDDKIGYVVIDIDSQDSEQALKELKQIEGTIRARILH</sequence>
<gene>
    <name evidence="14" type="primary">serA</name>
    <name evidence="14" type="ORF">MTCD1_01951</name>
</gene>
<evidence type="ECO:0000313" key="15">
    <source>
        <dbReference type="Proteomes" id="UP000197068"/>
    </source>
</evidence>
<evidence type="ECO:0000256" key="7">
    <source>
        <dbReference type="ARBA" id="ARBA00023002"/>
    </source>
</evidence>
<dbReference type="InterPro" id="IPR036291">
    <property type="entry name" value="NAD(P)-bd_dom_sf"/>
</dbReference>
<evidence type="ECO:0000256" key="5">
    <source>
        <dbReference type="ARBA" id="ARBA00013143"/>
    </source>
</evidence>
<dbReference type="InterPro" id="IPR029752">
    <property type="entry name" value="D-isomer_DH_CS1"/>
</dbReference>
<dbReference type="GO" id="GO:0004617">
    <property type="term" value="F:phosphoglycerate dehydrogenase activity"/>
    <property type="evidence" value="ECO:0007669"/>
    <property type="project" value="UniProtKB-EC"/>
</dbReference>
<dbReference type="PANTHER" id="PTHR43761">
    <property type="entry name" value="D-ISOMER SPECIFIC 2-HYDROXYACID DEHYDROGENASE FAMILY PROTEIN (AFU_ORTHOLOGUE AFUA_1G13630)"/>
    <property type="match status" value="1"/>
</dbReference>
<dbReference type="InterPro" id="IPR029753">
    <property type="entry name" value="D-isomer_DH_CS"/>
</dbReference>
<dbReference type="EMBL" id="BDQM01000013">
    <property type="protein sequence ID" value="GAW96337.1"/>
    <property type="molecule type" value="Genomic_DNA"/>
</dbReference>
<dbReference type="Pfam" id="PF00389">
    <property type="entry name" value="2-Hacid_dh"/>
    <property type="match status" value="1"/>
</dbReference>
<dbReference type="Gene3D" id="3.40.50.720">
    <property type="entry name" value="NAD(P)-binding Rossmann-like Domain"/>
    <property type="match status" value="2"/>
</dbReference>
<dbReference type="InterPro" id="IPR045865">
    <property type="entry name" value="ACT-like_dom_sf"/>
</dbReference>
<evidence type="ECO:0000256" key="8">
    <source>
        <dbReference type="ARBA" id="ARBA00023027"/>
    </source>
</evidence>
<accession>A0ABQ0MVR3</accession>
<name>A0ABQ0MVR3_9GAMM</name>
<dbReference type="CDD" id="cd04901">
    <property type="entry name" value="ACT_3PGDH"/>
    <property type="match status" value="1"/>
</dbReference>
<dbReference type="InterPro" id="IPR006140">
    <property type="entry name" value="D-isomer_DH_NAD-bd"/>
</dbReference>
<dbReference type="CDD" id="cd12176">
    <property type="entry name" value="PGDH_3"/>
    <property type="match status" value="1"/>
</dbReference>
<evidence type="ECO:0000256" key="2">
    <source>
        <dbReference type="ARBA" id="ARBA00005216"/>
    </source>
</evidence>
<comment type="catalytic activity">
    <reaction evidence="10">
        <text>(R)-2-hydroxyglutarate + NAD(+) = 2-oxoglutarate + NADH + H(+)</text>
        <dbReference type="Rhea" id="RHEA:49612"/>
        <dbReference type="ChEBI" id="CHEBI:15378"/>
        <dbReference type="ChEBI" id="CHEBI:15801"/>
        <dbReference type="ChEBI" id="CHEBI:16810"/>
        <dbReference type="ChEBI" id="CHEBI:57540"/>
        <dbReference type="ChEBI" id="CHEBI:57945"/>
        <dbReference type="EC" id="1.1.1.399"/>
    </reaction>
</comment>
<evidence type="ECO:0000256" key="4">
    <source>
        <dbReference type="ARBA" id="ARBA00013001"/>
    </source>
</evidence>
<evidence type="ECO:0000259" key="13">
    <source>
        <dbReference type="PROSITE" id="PS51671"/>
    </source>
</evidence>
<evidence type="ECO:0000256" key="10">
    <source>
        <dbReference type="ARBA" id="ARBA00048126"/>
    </source>
</evidence>
<dbReference type="EC" id="1.1.1.95" evidence="5"/>
<dbReference type="SUPFAM" id="SSF55021">
    <property type="entry name" value="ACT-like"/>
    <property type="match status" value="1"/>
</dbReference>
<dbReference type="Pfam" id="PF02826">
    <property type="entry name" value="2-Hacid_dh_C"/>
    <property type="match status" value="1"/>
</dbReference>
<dbReference type="InterPro" id="IPR006139">
    <property type="entry name" value="D-isomer_2_OHA_DH_cat_dom"/>
</dbReference>
<dbReference type="SUPFAM" id="SSF51735">
    <property type="entry name" value="NAD(P)-binding Rossmann-fold domains"/>
    <property type="match status" value="1"/>
</dbReference>
<evidence type="ECO:0000256" key="6">
    <source>
        <dbReference type="ARBA" id="ARBA00021582"/>
    </source>
</evidence>
<feature type="domain" description="ACT" evidence="13">
    <location>
        <begin position="348"/>
        <end position="417"/>
    </location>
</feature>
<evidence type="ECO:0000256" key="12">
    <source>
        <dbReference type="RuleBase" id="RU003719"/>
    </source>
</evidence>
<keyword evidence="8" id="KW-0520">NAD</keyword>
<dbReference type="RefSeq" id="WP_057180260.1">
    <property type="nucleotide sequence ID" value="NZ_BDQM01000013.1"/>
</dbReference>
<dbReference type="EC" id="1.1.1.399" evidence="4"/>
<reference evidence="14 15" key="1">
    <citation type="submission" date="2017-06" db="EMBL/GenBank/DDBJ databases">
        <title>Whole Genome Sequences of Colwellia marinimaniae MTCD1.</title>
        <authorList>
            <person name="Kusumoto H."/>
            <person name="Inoue M."/>
            <person name="Tanikawa K."/>
            <person name="Maeji H."/>
            <person name="Cameron J.H."/>
            <person name="Bartlett D.H."/>
        </authorList>
    </citation>
    <scope>NUCLEOTIDE SEQUENCE [LARGE SCALE GENOMIC DNA]</scope>
    <source>
        <strain evidence="14 15">MTCD1</strain>
    </source>
</reference>
<dbReference type="PANTHER" id="PTHR43761:SF1">
    <property type="entry name" value="D-ISOMER SPECIFIC 2-HYDROXYACID DEHYDROGENASE CATALYTIC DOMAIN-CONTAINING PROTEIN-RELATED"/>
    <property type="match status" value="1"/>
</dbReference>
<comment type="similarity">
    <text evidence="3 12">Belongs to the D-isomer specific 2-hydroxyacid dehydrogenase family.</text>
</comment>
<dbReference type="SUPFAM" id="SSF52283">
    <property type="entry name" value="Formate/glycerate dehydrogenase catalytic domain-like"/>
    <property type="match status" value="1"/>
</dbReference>
<dbReference type="Gene3D" id="3.30.70.260">
    <property type="match status" value="1"/>
</dbReference>
<protein>
    <recommendedName>
        <fullName evidence="6">D-3-phosphoglycerate dehydrogenase</fullName>
        <ecNumber evidence="4">1.1.1.399</ecNumber>
        <ecNumber evidence="5">1.1.1.95</ecNumber>
    </recommendedName>
    <alternativeName>
        <fullName evidence="9">2-oxoglutarate reductase</fullName>
    </alternativeName>
</protein>
<dbReference type="InterPro" id="IPR002912">
    <property type="entry name" value="ACT_dom"/>
</dbReference>
<evidence type="ECO:0000256" key="11">
    <source>
        <dbReference type="ARBA" id="ARBA00048731"/>
    </source>
</evidence>
<keyword evidence="7 12" id="KW-0560">Oxidoreductase</keyword>
<comment type="function">
    <text evidence="1">Catalyzes the reversible oxidation of 3-phospho-D-glycerate to 3-phosphonooxypyruvate, the first step of the phosphorylated L-serine biosynthesis pathway. Also catalyzes the reversible oxidation of 2-hydroxyglutarate to 2-oxoglutarate.</text>
</comment>
<keyword evidence="15" id="KW-1185">Reference proteome</keyword>
<dbReference type="PROSITE" id="PS00065">
    <property type="entry name" value="D_2_HYDROXYACID_DH_1"/>
    <property type="match status" value="1"/>
</dbReference>
<comment type="pathway">
    <text evidence="2">Amino-acid biosynthesis; L-serine biosynthesis; L-serine from 3-phospho-D-glycerate: step 1/3.</text>
</comment>
<organism evidence="14 15">
    <name type="scientific">Colwellia marinimaniae</name>
    <dbReference type="NCBI Taxonomy" id="1513592"/>
    <lineage>
        <taxon>Bacteria</taxon>
        <taxon>Pseudomonadati</taxon>
        <taxon>Pseudomonadota</taxon>
        <taxon>Gammaproteobacteria</taxon>
        <taxon>Alteromonadales</taxon>
        <taxon>Colwelliaceae</taxon>
        <taxon>Colwellia</taxon>
    </lineage>
</organism>
<evidence type="ECO:0000256" key="9">
    <source>
        <dbReference type="ARBA" id="ARBA00030455"/>
    </source>
</evidence>
<proteinExistence type="inferred from homology"/>
<evidence type="ECO:0000256" key="1">
    <source>
        <dbReference type="ARBA" id="ARBA00003800"/>
    </source>
</evidence>
<dbReference type="NCBIfam" id="NF008759">
    <property type="entry name" value="PRK11790.1"/>
    <property type="match status" value="1"/>
</dbReference>
<comment type="caution">
    <text evidence="14">The sequence shown here is derived from an EMBL/GenBank/DDBJ whole genome shotgun (WGS) entry which is preliminary data.</text>
</comment>
<comment type="catalytic activity">
    <reaction evidence="11">
        <text>(2R)-3-phosphoglycerate + NAD(+) = 3-phosphooxypyruvate + NADH + H(+)</text>
        <dbReference type="Rhea" id="RHEA:12641"/>
        <dbReference type="ChEBI" id="CHEBI:15378"/>
        <dbReference type="ChEBI" id="CHEBI:18110"/>
        <dbReference type="ChEBI" id="CHEBI:57540"/>
        <dbReference type="ChEBI" id="CHEBI:57945"/>
        <dbReference type="ChEBI" id="CHEBI:58272"/>
        <dbReference type="EC" id="1.1.1.95"/>
    </reaction>
</comment>